<dbReference type="PANTHER" id="PTHR43597">
    <property type="entry name" value="SULFUR ACCEPTOR PROTEIN CSDE"/>
    <property type="match status" value="1"/>
</dbReference>
<dbReference type="AlphaFoldDB" id="A0A379ASP7"/>
<comment type="similarity">
    <text evidence="1">Belongs to the SufE family.</text>
</comment>
<proteinExistence type="inferred from homology"/>
<gene>
    <name evidence="3" type="primary">ygdK</name>
    <name evidence="3" type="ORF">NCTC11297_01348</name>
</gene>
<name>A0A379ASP7_AVIAV</name>
<evidence type="ECO:0000259" key="2">
    <source>
        <dbReference type="Pfam" id="PF02657"/>
    </source>
</evidence>
<dbReference type="Gene3D" id="3.90.1010.10">
    <property type="match status" value="1"/>
</dbReference>
<accession>A0A379ASP7</accession>
<evidence type="ECO:0000313" key="4">
    <source>
        <dbReference type="Proteomes" id="UP000255098"/>
    </source>
</evidence>
<keyword evidence="4" id="KW-1185">Reference proteome</keyword>
<protein>
    <submittedName>
        <fullName evidence="3">SufE-like protein</fullName>
    </submittedName>
</protein>
<evidence type="ECO:0000313" key="3">
    <source>
        <dbReference type="EMBL" id="SUB24311.1"/>
    </source>
</evidence>
<reference evidence="3 4" key="1">
    <citation type="submission" date="2018-06" db="EMBL/GenBank/DDBJ databases">
        <authorList>
            <consortium name="Pathogen Informatics"/>
            <person name="Doyle S."/>
        </authorList>
    </citation>
    <scope>NUCLEOTIDE SEQUENCE [LARGE SCALE GENOMIC DNA]</scope>
    <source>
        <strain evidence="4">NCTC 11297</strain>
    </source>
</reference>
<dbReference type="Pfam" id="PF02657">
    <property type="entry name" value="SufE"/>
    <property type="match status" value="1"/>
</dbReference>
<dbReference type="RefSeq" id="WP_115249535.1">
    <property type="nucleotide sequence ID" value="NZ_JBMMFH010000001.1"/>
</dbReference>
<dbReference type="SUPFAM" id="SSF82649">
    <property type="entry name" value="SufE/NifU"/>
    <property type="match status" value="1"/>
</dbReference>
<dbReference type="Proteomes" id="UP000255098">
    <property type="component" value="Unassembled WGS sequence"/>
</dbReference>
<dbReference type="PANTHER" id="PTHR43597:SF5">
    <property type="entry name" value="SUFE-LIKE PROTEIN 2, CHLOROPLASTIC"/>
    <property type="match status" value="1"/>
</dbReference>
<dbReference type="GeneID" id="300133553"/>
<evidence type="ECO:0000256" key="1">
    <source>
        <dbReference type="ARBA" id="ARBA00010282"/>
    </source>
</evidence>
<dbReference type="InterPro" id="IPR003808">
    <property type="entry name" value="Fe-S_metab-assoc_dom"/>
</dbReference>
<organism evidence="3 4">
    <name type="scientific">Avibacterium avium</name>
    <name type="common">Pasteurella avium</name>
    <dbReference type="NCBI Taxonomy" id="751"/>
    <lineage>
        <taxon>Bacteria</taxon>
        <taxon>Pseudomonadati</taxon>
        <taxon>Pseudomonadota</taxon>
        <taxon>Gammaproteobacteria</taxon>
        <taxon>Pasteurellales</taxon>
        <taxon>Pasteurellaceae</taxon>
        <taxon>Avibacterium</taxon>
    </lineage>
</organism>
<feature type="domain" description="Fe-S metabolism associated" evidence="2">
    <location>
        <begin position="4"/>
        <end position="122"/>
    </location>
</feature>
<dbReference type="EMBL" id="UGSP01000001">
    <property type="protein sequence ID" value="SUB24311.1"/>
    <property type="molecule type" value="Genomic_DNA"/>
</dbReference>
<sequence length="129" mass="14966">MRTEIKNAKNWEDRYRFIIQSGKNLSRPDEQTLAQMQPISGCEAKVWFKFEEKNDRTFMFNAFSEARIINGLLWLILQEINGKTAEQLQSFDLTAYFDGLGLAQRLSSTRLNGLKQIEQIVRNLATCTN</sequence>